<evidence type="ECO:0000256" key="6">
    <source>
        <dbReference type="ARBA" id="ARBA00022792"/>
    </source>
</evidence>
<reference evidence="15" key="1">
    <citation type="submission" date="2021-05" db="EMBL/GenBank/DDBJ databases">
        <authorList>
            <person name="Alioto T."/>
            <person name="Alioto T."/>
            <person name="Gomez Garrido J."/>
        </authorList>
    </citation>
    <scope>NUCLEOTIDE SEQUENCE</scope>
</reference>
<evidence type="ECO:0000256" key="9">
    <source>
        <dbReference type="ARBA" id="ARBA00023065"/>
    </source>
</evidence>
<keyword evidence="4" id="KW-0410">Iron transport</keyword>
<comment type="similarity">
    <text evidence="2 13">Belongs to the mitochondrial carrier (TC 2.A.29) family.</text>
</comment>
<evidence type="ECO:0000256" key="1">
    <source>
        <dbReference type="ARBA" id="ARBA00004448"/>
    </source>
</evidence>
<keyword evidence="9" id="KW-0406">Ion transport</keyword>
<dbReference type="AlphaFoldDB" id="A0A8D8VCQ4"/>
<feature type="repeat" description="Solcar" evidence="12">
    <location>
        <begin position="11"/>
        <end position="97"/>
    </location>
</feature>
<organism evidence="15">
    <name type="scientific">Cacopsylla melanoneura</name>
    <dbReference type="NCBI Taxonomy" id="428564"/>
    <lineage>
        <taxon>Eukaryota</taxon>
        <taxon>Metazoa</taxon>
        <taxon>Ecdysozoa</taxon>
        <taxon>Arthropoda</taxon>
        <taxon>Hexapoda</taxon>
        <taxon>Insecta</taxon>
        <taxon>Pterygota</taxon>
        <taxon>Neoptera</taxon>
        <taxon>Paraneoptera</taxon>
        <taxon>Hemiptera</taxon>
        <taxon>Sternorrhyncha</taxon>
        <taxon>Psylloidea</taxon>
        <taxon>Psyllidae</taxon>
        <taxon>Psyllinae</taxon>
        <taxon>Cacopsylla</taxon>
    </lineage>
</organism>
<name>A0A8D8VCQ4_9HEMI</name>
<evidence type="ECO:0000256" key="14">
    <source>
        <dbReference type="SAM" id="MobiDB-lite"/>
    </source>
</evidence>
<evidence type="ECO:0000313" key="15">
    <source>
        <dbReference type="EMBL" id="CAG6722048.1"/>
    </source>
</evidence>
<dbReference type="GO" id="GO:0005743">
    <property type="term" value="C:mitochondrial inner membrane"/>
    <property type="evidence" value="ECO:0007669"/>
    <property type="project" value="UniProtKB-SubCell"/>
</dbReference>
<dbReference type="PROSITE" id="PS50920">
    <property type="entry name" value="SOLCAR"/>
    <property type="match status" value="1"/>
</dbReference>
<dbReference type="Gene3D" id="1.50.40.10">
    <property type="entry name" value="Mitochondrial carrier domain"/>
    <property type="match status" value="1"/>
</dbReference>
<evidence type="ECO:0000256" key="5">
    <source>
        <dbReference type="ARBA" id="ARBA00022692"/>
    </source>
</evidence>
<comment type="subcellular location">
    <subcellularLocation>
        <location evidence="1">Mitochondrion inner membrane</location>
        <topology evidence="1">Multi-pass membrane protein</topology>
    </subcellularLocation>
</comment>
<keyword evidence="5 12" id="KW-0812">Transmembrane</keyword>
<evidence type="ECO:0000256" key="11">
    <source>
        <dbReference type="ARBA" id="ARBA00023136"/>
    </source>
</evidence>
<evidence type="ECO:0000256" key="12">
    <source>
        <dbReference type="PROSITE-ProRule" id="PRU00282"/>
    </source>
</evidence>
<dbReference type="Pfam" id="PF00153">
    <property type="entry name" value="Mito_carr"/>
    <property type="match status" value="1"/>
</dbReference>
<evidence type="ECO:0000256" key="3">
    <source>
        <dbReference type="ARBA" id="ARBA00022448"/>
    </source>
</evidence>
<evidence type="ECO:0000256" key="2">
    <source>
        <dbReference type="ARBA" id="ARBA00006375"/>
    </source>
</evidence>
<dbReference type="PANTHER" id="PTHR45758:SF20">
    <property type="entry name" value="MITOFERRIN-2"/>
    <property type="match status" value="1"/>
</dbReference>
<evidence type="ECO:0000256" key="7">
    <source>
        <dbReference type="ARBA" id="ARBA00022989"/>
    </source>
</evidence>
<keyword evidence="8" id="KW-0408">Iron</keyword>
<keyword evidence="11 12" id="KW-0472">Membrane</keyword>
<evidence type="ECO:0000256" key="13">
    <source>
        <dbReference type="RuleBase" id="RU000488"/>
    </source>
</evidence>
<evidence type="ECO:0000256" key="4">
    <source>
        <dbReference type="ARBA" id="ARBA00022496"/>
    </source>
</evidence>
<keyword evidence="7" id="KW-1133">Transmembrane helix</keyword>
<proteinExistence type="inferred from homology"/>
<evidence type="ECO:0000256" key="8">
    <source>
        <dbReference type="ARBA" id="ARBA00023004"/>
    </source>
</evidence>
<dbReference type="PANTHER" id="PTHR45758">
    <property type="entry name" value="MITOFERRIN-1-RELATED"/>
    <property type="match status" value="1"/>
</dbReference>
<dbReference type="EMBL" id="HBUF01363119">
    <property type="protein sequence ID" value="CAG6722048.1"/>
    <property type="molecule type" value="Transcribed_RNA"/>
</dbReference>
<dbReference type="InterPro" id="IPR023395">
    <property type="entry name" value="MCP_dom_sf"/>
</dbReference>
<accession>A0A8D8VCQ4</accession>
<keyword evidence="6" id="KW-0999">Mitochondrion inner membrane</keyword>
<keyword evidence="3 13" id="KW-0813">Transport</keyword>
<evidence type="ECO:0000256" key="10">
    <source>
        <dbReference type="ARBA" id="ARBA00023128"/>
    </source>
</evidence>
<protein>
    <submittedName>
        <fullName evidence="15">Mitoferrin-2</fullName>
    </submittedName>
</protein>
<keyword evidence="10" id="KW-0496">Mitochondrion</keyword>
<dbReference type="InterPro" id="IPR018108">
    <property type="entry name" value="MCP_transmembrane"/>
</dbReference>
<dbReference type="GO" id="GO:0048250">
    <property type="term" value="P:iron import into the mitochondrion"/>
    <property type="evidence" value="ECO:0007669"/>
    <property type="project" value="TreeGrafter"/>
</dbReference>
<feature type="region of interest" description="Disordered" evidence="14">
    <location>
        <begin position="111"/>
        <end position="149"/>
    </location>
</feature>
<dbReference type="GO" id="GO:0015093">
    <property type="term" value="F:ferrous iron transmembrane transporter activity"/>
    <property type="evidence" value="ECO:0007669"/>
    <property type="project" value="TreeGrafter"/>
</dbReference>
<feature type="compositionally biased region" description="Polar residues" evidence="14">
    <location>
        <begin position="114"/>
        <end position="127"/>
    </location>
</feature>
<dbReference type="SUPFAM" id="SSF103506">
    <property type="entry name" value="Mitochondrial carrier"/>
    <property type="match status" value="1"/>
</dbReference>
<sequence length="210" mass="22849">MQTISNPSRSYNPVAHMISGAISGGVAAAITTPLDVCKTFLNTQQSQEKISGLFAAIRSVYKLGGPFGFFRGLQARVLYQMPSTAICWSTYEFFKYLLSVNAVVPLLSSEESDSLTNRSPTTLPTRRNTVDEESPSILPHPTQPPGDSKAGFSGVTKFAEKDCWSSGNPYNKPALAFTTVHSGEKTEFGNTRLLDSSSAKLPIDYSFRSF</sequence>